<dbReference type="SMART" id="SM00487">
    <property type="entry name" value="DEXDc"/>
    <property type="match status" value="1"/>
</dbReference>
<dbReference type="InterPro" id="IPR014001">
    <property type="entry name" value="Helicase_ATP-bd"/>
</dbReference>
<dbReference type="PROSITE" id="PS51194">
    <property type="entry name" value="HELICASE_CTER"/>
    <property type="match status" value="1"/>
</dbReference>
<evidence type="ECO:0000259" key="4">
    <source>
        <dbReference type="PROSITE" id="PS51194"/>
    </source>
</evidence>
<dbReference type="Proteomes" id="UP000315496">
    <property type="component" value="Chromosome 1"/>
</dbReference>
<dbReference type="Pfam" id="PF00271">
    <property type="entry name" value="Helicase_C"/>
    <property type="match status" value="1"/>
</dbReference>
<dbReference type="OrthoDB" id="5857104at2759"/>
<evidence type="ECO:0000259" key="3">
    <source>
        <dbReference type="PROSITE" id="PS51192"/>
    </source>
</evidence>
<dbReference type="GO" id="GO:0003677">
    <property type="term" value="F:DNA binding"/>
    <property type="evidence" value="ECO:0007669"/>
    <property type="project" value="InterPro"/>
</dbReference>
<dbReference type="Pfam" id="PF00176">
    <property type="entry name" value="SNF2-rel_dom"/>
    <property type="match status" value="2"/>
</dbReference>
<feature type="domain" description="Helicase ATP-binding" evidence="3">
    <location>
        <begin position="128"/>
        <end position="295"/>
    </location>
</feature>
<dbReference type="SMART" id="SM00490">
    <property type="entry name" value="HELICc"/>
    <property type="match status" value="1"/>
</dbReference>
<accession>A0A4Z1TAR0</accession>
<dbReference type="InterPro" id="IPR027417">
    <property type="entry name" value="P-loop_NTPase"/>
</dbReference>
<evidence type="ECO:0000313" key="5">
    <source>
        <dbReference type="EMBL" id="TNJ29609.1"/>
    </source>
</evidence>
<dbReference type="InterPro" id="IPR000330">
    <property type="entry name" value="SNF2_N"/>
</dbReference>
<dbReference type="VEuPathDB" id="GiardiaDB:GMRT_13997"/>
<dbReference type="FunFam" id="3.40.50.300:FF:002464">
    <property type="entry name" value="Putative SNF2 family helicase"/>
    <property type="match status" value="1"/>
</dbReference>
<dbReference type="Gene3D" id="1.10.10.60">
    <property type="entry name" value="Homeodomain-like"/>
    <property type="match status" value="1"/>
</dbReference>
<dbReference type="CDD" id="cd18793">
    <property type="entry name" value="SF2_C_SNF"/>
    <property type="match status" value="1"/>
</dbReference>
<dbReference type="GO" id="GO:0006338">
    <property type="term" value="P:chromatin remodeling"/>
    <property type="evidence" value="ECO:0007669"/>
    <property type="project" value="InterPro"/>
</dbReference>
<dbReference type="InterPro" id="IPR009057">
    <property type="entry name" value="Homeodomain-like_sf"/>
</dbReference>
<dbReference type="GO" id="GO:0005634">
    <property type="term" value="C:nucleus"/>
    <property type="evidence" value="ECO:0007669"/>
    <property type="project" value="InterPro"/>
</dbReference>
<dbReference type="PROSITE" id="PS51192">
    <property type="entry name" value="HELICASE_ATP_BIND_1"/>
    <property type="match status" value="1"/>
</dbReference>
<dbReference type="PANTHER" id="PTHR10799">
    <property type="entry name" value="SNF2/RAD54 HELICASE FAMILY"/>
    <property type="match status" value="1"/>
</dbReference>
<evidence type="ECO:0000256" key="1">
    <source>
        <dbReference type="ARBA" id="ARBA00022801"/>
    </source>
</evidence>
<dbReference type="GO" id="GO:0016787">
    <property type="term" value="F:hydrolase activity"/>
    <property type="evidence" value="ECO:0007669"/>
    <property type="project" value="UniProtKB-KW"/>
</dbReference>
<dbReference type="Gene3D" id="3.40.50.10810">
    <property type="entry name" value="Tandem AAA-ATPase domain"/>
    <property type="match status" value="1"/>
</dbReference>
<dbReference type="GO" id="GO:0005524">
    <property type="term" value="F:ATP binding"/>
    <property type="evidence" value="ECO:0007669"/>
    <property type="project" value="InterPro"/>
</dbReference>
<keyword evidence="1" id="KW-0378">Hydrolase</keyword>
<comment type="caution">
    <text evidence="5">The sequence shown here is derived from an EMBL/GenBank/DDBJ whole genome shotgun (WGS) entry which is preliminary data.</text>
</comment>
<name>A0A4Z1TAR0_GIAMU</name>
<dbReference type="InterPro" id="IPR015195">
    <property type="entry name" value="SLIDE"/>
</dbReference>
<dbReference type="InterPro" id="IPR038718">
    <property type="entry name" value="SNF2-like_sf"/>
</dbReference>
<feature type="domain" description="Helicase C-terminal" evidence="4">
    <location>
        <begin position="519"/>
        <end position="670"/>
    </location>
</feature>
<dbReference type="EMBL" id="VDLU01000001">
    <property type="protein sequence ID" value="TNJ29609.1"/>
    <property type="molecule type" value="Genomic_DNA"/>
</dbReference>
<proteinExistence type="predicted"/>
<organism evidence="5 6">
    <name type="scientific">Giardia muris</name>
    <dbReference type="NCBI Taxonomy" id="5742"/>
    <lineage>
        <taxon>Eukaryota</taxon>
        <taxon>Metamonada</taxon>
        <taxon>Diplomonadida</taxon>
        <taxon>Hexamitidae</taxon>
        <taxon>Giardiinae</taxon>
        <taxon>Giardia</taxon>
    </lineage>
</organism>
<dbReference type="SUPFAM" id="SSF46689">
    <property type="entry name" value="Homeodomain-like"/>
    <property type="match status" value="1"/>
</dbReference>
<dbReference type="Gene3D" id="3.40.50.300">
    <property type="entry name" value="P-loop containing nucleotide triphosphate hydrolases"/>
    <property type="match status" value="1"/>
</dbReference>
<dbReference type="AlphaFoldDB" id="A0A4Z1TAR0"/>
<reference evidence="5 6" key="1">
    <citation type="submission" date="2019-05" db="EMBL/GenBank/DDBJ databases">
        <title>The compact genome of Giardia muris reveals important steps in the evolution of intestinal protozoan parasites.</title>
        <authorList>
            <person name="Xu F."/>
            <person name="Jimenez-Gonzalez A."/>
            <person name="Einarsson E."/>
            <person name="Astvaldsson A."/>
            <person name="Peirasmaki D."/>
            <person name="Eckmann L."/>
            <person name="Andersson J.O."/>
            <person name="Svard S.G."/>
            <person name="Jerlstrom-Hultqvist J."/>
        </authorList>
    </citation>
    <scope>NUCLEOTIDE SEQUENCE [LARGE SCALE GENOMIC DNA]</scope>
    <source>
        <strain evidence="5 6">Roberts-Thomson</strain>
    </source>
</reference>
<dbReference type="InterPro" id="IPR049730">
    <property type="entry name" value="SNF2/RAD54-like_C"/>
</dbReference>
<feature type="region of interest" description="Disordered" evidence="2">
    <location>
        <begin position="38"/>
        <end position="59"/>
    </location>
</feature>
<protein>
    <submittedName>
        <fullName evidence="5">Putative DNA-dependent ATPase</fullName>
    </submittedName>
</protein>
<dbReference type="Pfam" id="PF09111">
    <property type="entry name" value="SLIDE"/>
    <property type="match status" value="1"/>
</dbReference>
<dbReference type="InterPro" id="IPR001650">
    <property type="entry name" value="Helicase_C-like"/>
</dbReference>
<evidence type="ECO:0000256" key="2">
    <source>
        <dbReference type="SAM" id="MobiDB-lite"/>
    </source>
</evidence>
<gene>
    <name evidence="5" type="ORF">GMRT_13997</name>
</gene>
<keyword evidence="6" id="KW-1185">Reference proteome</keyword>
<sequence>MNLVRFRDKPLRQKLATVFGQTVLSDGGDTLQTVPSMRQLSKRSAGKGDESDSDGPVATVDKAPDLEVLSQPHCLTGGLLKEYQLESLQWLIGIHQTCTRFRLHFTDLPENPRDLIPFSNGRRAKLYSDINAAQVGCILGDEMGLGKTIQTISLLAFLHEHLDVRQPHLVIVPKSTLTQWHDEFKKWAPCLKILVVIGDRETREELIQQNFLDKGPLPDVCLTTYDVVRLERKALSSVFWYYMVLDEGHKLKDTESQISIALRGYTTMHKLLLTGTPLQNNLHELWALLNFLSPLIFDKPGEFVGLVKATEEEAVQMSSSKSQPKLENTGGIEFRTTPVMSDESSSDESTTQTAITANTTNTGTTGTATTNIKDTVSEKSPTTIGRKDVEPKMEGEMVPSTGEDGSVAARMHDVLKLFLLRREKKDVESLPQKHEYLINCGMTTLQRELYKGVLSKDLSSLNKVLRSTSETSAVGKTSLVNVIMQLRKCSDHPYLFPGVEPEPFKEGEHIINVSGKMVIMDKIIVRIKSIGEKVLVFCQMTSMLNIIEDYLRFRGYAYCRIDGSTDLETRARSMALFNNPASEAFVFLLSTRAGCLGLNLTAANHVIIYQQDFNPQADLQAVARAYRLLQTKEVFVYRLIAENTVDTRIYERAQVKLGLDNLIIQSGNFTNSGQLNKLLGDTELRGRSMSRNQLLDMIAVSSESLFTIERTEEKHDYDIPEITIDDAKLEELLQNALRRREDVSKRITQKVADASSILSQLASDGKLEHVNTDQLYQFEGQSYTKQSMRRIADLLQKEKDGKDEAERALRIANYSLMREEGDTAARKKDKRHFPTLRRLKMAANVYKADIQLLAPEYYLLIGKIATEISTVIEPHMAEHPDLSYEDFATERGYARPDLPGLTPDELETLYSYLGTGCPYLDDNKEISRREFNTLMGAFCDYEVEKYASMTGVRRLQYTPASRSTDGEQDTESEHRRILAELPAAPGFHFDKCYNIEVSGLENMEIVYLVFAEKMRAGKESALRLTKQEIVRYCTALLENLDRIEDGAKIRQRIERARQRRRTYFKRVRILRRWIDQYTDPLYQLPIPSVTNQRRTFSDLQDRFLLLMIDACGLGCWHEVATQIRLSPLFAMDWWFKTRTEEELSKRADRLLKYIEQDIGDISDSEGDAQLIQPRTRKSKI</sequence>
<dbReference type="SUPFAM" id="SSF52540">
    <property type="entry name" value="P-loop containing nucleoside triphosphate hydrolases"/>
    <property type="match status" value="2"/>
</dbReference>
<evidence type="ECO:0000313" key="6">
    <source>
        <dbReference type="Proteomes" id="UP000315496"/>
    </source>
</evidence>